<dbReference type="Pfam" id="PF03746">
    <property type="entry name" value="LamB_YcsF"/>
    <property type="match status" value="1"/>
</dbReference>
<dbReference type="Proteomes" id="UP001549167">
    <property type="component" value="Unassembled WGS sequence"/>
</dbReference>
<dbReference type="CDD" id="cd10787">
    <property type="entry name" value="LamB_YcsF_like"/>
    <property type="match status" value="1"/>
</dbReference>
<dbReference type="EC" id="3.5.2.9" evidence="1"/>
<dbReference type="InterPro" id="IPR005501">
    <property type="entry name" value="LamB/YcsF/PxpA-like"/>
</dbReference>
<name>A0ABV2KX23_9BACI</name>
<comment type="similarity">
    <text evidence="1">Belongs to the LamB/PxpA family.</text>
</comment>
<dbReference type="Gene3D" id="3.20.20.370">
    <property type="entry name" value="Glycoside hydrolase/deacetylase"/>
    <property type="match status" value="1"/>
</dbReference>
<keyword evidence="1" id="KW-0378">Hydrolase</keyword>
<dbReference type="NCBIfam" id="NF003814">
    <property type="entry name" value="PRK05406.1-3"/>
    <property type="match status" value="1"/>
</dbReference>
<evidence type="ECO:0000313" key="3">
    <source>
        <dbReference type="Proteomes" id="UP001549167"/>
    </source>
</evidence>
<dbReference type="PANTHER" id="PTHR30292">
    <property type="entry name" value="UNCHARACTERIZED PROTEIN YBGL-RELATED"/>
    <property type="match status" value="1"/>
</dbReference>
<protein>
    <recommendedName>
        <fullName evidence="1">5-oxoprolinase subunit A</fullName>
        <shortName evidence="1">5-OPase subunit A</shortName>
        <ecNumber evidence="1">3.5.2.9</ecNumber>
    </recommendedName>
    <alternativeName>
        <fullName evidence="1">5-oxoprolinase (ATP-hydrolyzing) subunit A</fullName>
    </alternativeName>
</protein>
<sequence>MYINLNADIGESFGAYQIGDDSRLLDVVSSVNIACGFHAGDYRVMHHVVKQAADRGVRIGAHPGYPDLLGFGRRHIDMSADEIYQLMVYQIGALQAVCAVHHTTLYHVKPHGALYNLATKDEQVAHAVAQAIKDVDERLLLVGLANSSLLTAGQNVGLSVVSEVFADRTYTKDGLLTPRGDLNAVITDIATMQEQVRNLVFYDCVEATDGTVIDVKADTICFHGDGDQAYDYARLIRDRLQEEGVRIQASEPNG</sequence>
<dbReference type="PANTHER" id="PTHR30292:SF0">
    <property type="entry name" value="5-OXOPROLINASE SUBUNIT A"/>
    <property type="match status" value="1"/>
</dbReference>
<comment type="catalytic activity">
    <reaction evidence="1">
        <text>5-oxo-L-proline + ATP + 2 H2O = L-glutamate + ADP + phosphate + H(+)</text>
        <dbReference type="Rhea" id="RHEA:10348"/>
        <dbReference type="ChEBI" id="CHEBI:15377"/>
        <dbReference type="ChEBI" id="CHEBI:15378"/>
        <dbReference type="ChEBI" id="CHEBI:29985"/>
        <dbReference type="ChEBI" id="CHEBI:30616"/>
        <dbReference type="ChEBI" id="CHEBI:43474"/>
        <dbReference type="ChEBI" id="CHEBI:58402"/>
        <dbReference type="ChEBI" id="CHEBI:456216"/>
        <dbReference type="EC" id="3.5.2.9"/>
    </reaction>
</comment>
<dbReference type="InterPro" id="IPR011330">
    <property type="entry name" value="Glyco_hydro/deAcase_b/a-brl"/>
</dbReference>
<keyword evidence="3" id="KW-1185">Reference proteome</keyword>
<keyword evidence="1" id="KW-0067">ATP-binding</keyword>
<keyword evidence="1" id="KW-0547">Nucleotide-binding</keyword>
<dbReference type="SUPFAM" id="SSF88713">
    <property type="entry name" value="Glycoside hydrolase/deacetylase"/>
    <property type="match status" value="1"/>
</dbReference>
<reference evidence="2 3" key="1">
    <citation type="submission" date="2024-06" db="EMBL/GenBank/DDBJ databases">
        <title>Genomic Encyclopedia of Type Strains, Phase IV (KMG-IV): sequencing the most valuable type-strain genomes for metagenomic binning, comparative biology and taxonomic classification.</title>
        <authorList>
            <person name="Goeker M."/>
        </authorList>
    </citation>
    <scope>NUCLEOTIDE SEQUENCE [LARGE SCALE GENOMIC DNA]</scope>
    <source>
        <strain evidence="2 3">DSM 23520</strain>
    </source>
</reference>
<organism evidence="2 3">
    <name type="scientific">Alkalibacillus flavidus</name>
    <dbReference type="NCBI Taxonomy" id="546021"/>
    <lineage>
        <taxon>Bacteria</taxon>
        <taxon>Bacillati</taxon>
        <taxon>Bacillota</taxon>
        <taxon>Bacilli</taxon>
        <taxon>Bacillales</taxon>
        <taxon>Bacillaceae</taxon>
        <taxon>Alkalibacillus</taxon>
    </lineage>
</organism>
<dbReference type="HAMAP" id="MF_00691">
    <property type="entry name" value="PxpA"/>
    <property type="match status" value="1"/>
</dbReference>
<evidence type="ECO:0000256" key="1">
    <source>
        <dbReference type="HAMAP-Rule" id="MF_00691"/>
    </source>
</evidence>
<dbReference type="RefSeq" id="WP_354221207.1">
    <property type="nucleotide sequence ID" value="NZ_JBEPMX010000012.1"/>
</dbReference>
<evidence type="ECO:0000313" key="2">
    <source>
        <dbReference type="EMBL" id="MET3684141.1"/>
    </source>
</evidence>
<gene>
    <name evidence="1" type="primary">pxpA</name>
    <name evidence="2" type="ORF">ABID56_002267</name>
</gene>
<accession>A0ABV2KX23</accession>
<comment type="subunit">
    <text evidence="1">Forms a complex composed of PxpA, PxpB and PxpC.</text>
</comment>
<dbReference type="NCBIfam" id="NF003816">
    <property type="entry name" value="PRK05406.1-5"/>
    <property type="match status" value="1"/>
</dbReference>
<proteinExistence type="inferred from homology"/>
<comment type="function">
    <text evidence="1">Catalyzes the cleavage of 5-oxoproline to form L-glutamate coupled to the hydrolysis of ATP to ADP and inorganic phosphate.</text>
</comment>
<dbReference type="EMBL" id="JBEPMX010000012">
    <property type="protein sequence ID" value="MET3684141.1"/>
    <property type="molecule type" value="Genomic_DNA"/>
</dbReference>
<comment type="caution">
    <text evidence="2">The sequence shown here is derived from an EMBL/GenBank/DDBJ whole genome shotgun (WGS) entry which is preliminary data.</text>
</comment>